<name>A0AAE0I9X2_9PEZI</name>
<evidence type="ECO:0000313" key="9">
    <source>
        <dbReference type="EMBL" id="KAK3321247.1"/>
    </source>
</evidence>
<evidence type="ECO:0000256" key="6">
    <source>
        <dbReference type="SAM" id="MobiDB-lite"/>
    </source>
</evidence>
<feature type="domain" description="Rhodopsin" evidence="8">
    <location>
        <begin position="41"/>
        <end position="277"/>
    </location>
</feature>
<comment type="similarity">
    <text evidence="5">Belongs to the SAT4 family.</text>
</comment>
<dbReference type="EMBL" id="JAUEPO010000005">
    <property type="protein sequence ID" value="KAK3321247.1"/>
    <property type="molecule type" value="Genomic_DNA"/>
</dbReference>
<comment type="subcellular location">
    <subcellularLocation>
        <location evidence="1">Membrane</location>
        <topology evidence="1">Multi-pass membrane protein</topology>
    </subcellularLocation>
</comment>
<feature type="transmembrane region" description="Helical" evidence="7">
    <location>
        <begin position="20"/>
        <end position="44"/>
    </location>
</feature>
<feature type="transmembrane region" description="Helical" evidence="7">
    <location>
        <begin position="176"/>
        <end position="203"/>
    </location>
</feature>
<proteinExistence type="inferred from homology"/>
<evidence type="ECO:0000256" key="4">
    <source>
        <dbReference type="ARBA" id="ARBA00023136"/>
    </source>
</evidence>
<dbReference type="Pfam" id="PF20684">
    <property type="entry name" value="Fung_rhodopsin"/>
    <property type="match status" value="1"/>
</dbReference>
<evidence type="ECO:0000256" key="3">
    <source>
        <dbReference type="ARBA" id="ARBA00022989"/>
    </source>
</evidence>
<evidence type="ECO:0000256" key="1">
    <source>
        <dbReference type="ARBA" id="ARBA00004141"/>
    </source>
</evidence>
<keyword evidence="10" id="KW-1185">Reference proteome</keyword>
<sequence>MPFPTPADILYMQEHAGDNLGPNIIVCVAVCAFLAALFVALRLWGRTLRNTKRLFLDDWLILGALVLYVPYCTILGMTTQTGVGKHAILISDPRLLQIFFITSEVIYSVCICFIKWSILAFFSRVFPQPWFRRALYGVSTFVLAWCFTTVFAISFQCVPFAFNWDTTIPGGHCIDIGGMALATSIMNILTDFAILTLPLPIIFNLNVKTQRKWGLAFLFAVGGGACVVSITRTAWIWKLNATVDPSWDNVPAVYLSTVELLAGFLVACIPSYPVIFRRVFGWHTWFSSRGGSSGMKRKGDRPSVAAAGGMHPGLSGQKDHNARTVTISSSKFSSAKNSKRALTSWNQIGVSDEFALVTHVQKDGNWVPLPGHDDEGRSFNSRDGSGGVEGGTDSASGR</sequence>
<feature type="region of interest" description="Disordered" evidence="6">
    <location>
        <begin position="365"/>
        <end position="398"/>
    </location>
</feature>
<protein>
    <recommendedName>
        <fullName evidence="8">Rhodopsin domain-containing protein</fullName>
    </recommendedName>
</protein>
<feature type="region of interest" description="Disordered" evidence="6">
    <location>
        <begin position="289"/>
        <end position="320"/>
    </location>
</feature>
<gene>
    <name evidence="9" type="ORF">B0T19DRAFT_262558</name>
</gene>
<evidence type="ECO:0000256" key="5">
    <source>
        <dbReference type="ARBA" id="ARBA00038359"/>
    </source>
</evidence>
<dbReference type="InterPro" id="IPR049326">
    <property type="entry name" value="Rhodopsin_dom_fungi"/>
</dbReference>
<evidence type="ECO:0000259" key="8">
    <source>
        <dbReference type="Pfam" id="PF20684"/>
    </source>
</evidence>
<feature type="transmembrane region" description="Helical" evidence="7">
    <location>
        <begin position="134"/>
        <end position="156"/>
    </location>
</feature>
<dbReference type="InterPro" id="IPR052337">
    <property type="entry name" value="SAT4-like"/>
</dbReference>
<evidence type="ECO:0000256" key="2">
    <source>
        <dbReference type="ARBA" id="ARBA00022692"/>
    </source>
</evidence>
<dbReference type="AlphaFoldDB" id="A0AAE0I9X2"/>
<feature type="transmembrane region" description="Helical" evidence="7">
    <location>
        <begin position="98"/>
        <end position="122"/>
    </location>
</feature>
<organism evidence="9 10">
    <name type="scientific">Cercophora scortea</name>
    <dbReference type="NCBI Taxonomy" id="314031"/>
    <lineage>
        <taxon>Eukaryota</taxon>
        <taxon>Fungi</taxon>
        <taxon>Dikarya</taxon>
        <taxon>Ascomycota</taxon>
        <taxon>Pezizomycotina</taxon>
        <taxon>Sordariomycetes</taxon>
        <taxon>Sordariomycetidae</taxon>
        <taxon>Sordariales</taxon>
        <taxon>Lasiosphaeriaceae</taxon>
        <taxon>Cercophora</taxon>
    </lineage>
</organism>
<reference evidence="9" key="2">
    <citation type="submission" date="2023-06" db="EMBL/GenBank/DDBJ databases">
        <authorList>
            <consortium name="Lawrence Berkeley National Laboratory"/>
            <person name="Haridas S."/>
            <person name="Hensen N."/>
            <person name="Bonometti L."/>
            <person name="Westerberg I."/>
            <person name="Brannstrom I.O."/>
            <person name="Guillou S."/>
            <person name="Cros-Aarteil S."/>
            <person name="Calhoun S."/>
            <person name="Kuo A."/>
            <person name="Mondo S."/>
            <person name="Pangilinan J."/>
            <person name="Riley R."/>
            <person name="Labutti K."/>
            <person name="Andreopoulos B."/>
            <person name="Lipzen A."/>
            <person name="Chen C."/>
            <person name="Yanf M."/>
            <person name="Daum C."/>
            <person name="Ng V."/>
            <person name="Clum A."/>
            <person name="Steindorff A."/>
            <person name="Ohm R."/>
            <person name="Martin F."/>
            <person name="Silar P."/>
            <person name="Natvig D."/>
            <person name="Lalanne C."/>
            <person name="Gautier V."/>
            <person name="Ament-Velasquez S.L."/>
            <person name="Kruys A."/>
            <person name="Hutchinson M.I."/>
            <person name="Powell A.J."/>
            <person name="Barry K."/>
            <person name="Miller A.N."/>
            <person name="Grigoriev I.V."/>
            <person name="Debuchy R."/>
            <person name="Gladieux P."/>
            <person name="Thoren M.H."/>
            <person name="Johannesson H."/>
        </authorList>
    </citation>
    <scope>NUCLEOTIDE SEQUENCE</scope>
    <source>
        <strain evidence="9">SMH4131-1</strain>
    </source>
</reference>
<dbReference type="GO" id="GO:0016020">
    <property type="term" value="C:membrane"/>
    <property type="evidence" value="ECO:0007669"/>
    <property type="project" value="UniProtKB-SubCell"/>
</dbReference>
<dbReference type="PANTHER" id="PTHR33048">
    <property type="entry name" value="PTH11-LIKE INTEGRAL MEMBRANE PROTEIN (AFU_ORTHOLOGUE AFUA_5G11245)"/>
    <property type="match status" value="1"/>
</dbReference>
<feature type="transmembrane region" description="Helical" evidence="7">
    <location>
        <begin position="215"/>
        <end position="237"/>
    </location>
</feature>
<dbReference type="Proteomes" id="UP001286456">
    <property type="component" value="Unassembled WGS sequence"/>
</dbReference>
<accession>A0AAE0I9X2</accession>
<comment type="caution">
    <text evidence="9">The sequence shown here is derived from an EMBL/GenBank/DDBJ whole genome shotgun (WGS) entry which is preliminary data.</text>
</comment>
<keyword evidence="3 7" id="KW-1133">Transmembrane helix</keyword>
<keyword evidence="2 7" id="KW-0812">Transmembrane</keyword>
<keyword evidence="4 7" id="KW-0472">Membrane</keyword>
<reference evidence="9" key="1">
    <citation type="journal article" date="2023" name="Mol. Phylogenet. Evol.">
        <title>Genome-scale phylogeny and comparative genomics of the fungal order Sordariales.</title>
        <authorList>
            <person name="Hensen N."/>
            <person name="Bonometti L."/>
            <person name="Westerberg I."/>
            <person name="Brannstrom I.O."/>
            <person name="Guillou S."/>
            <person name="Cros-Aarteil S."/>
            <person name="Calhoun S."/>
            <person name="Haridas S."/>
            <person name="Kuo A."/>
            <person name="Mondo S."/>
            <person name="Pangilinan J."/>
            <person name="Riley R."/>
            <person name="LaButti K."/>
            <person name="Andreopoulos B."/>
            <person name="Lipzen A."/>
            <person name="Chen C."/>
            <person name="Yan M."/>
            <person name="Daum C."/>
            <person name="Ng V."/>
            <person name="Clum A."/>
            <person name="Steindorff A."/>
            <person name="Ohm R.A."/>
            <person name="Martin F."/>
            <person name="Silar P."/>
            <person name="Natvig D.O."/>
            <person name="Lalanne C."/>
            <person name="Gautier V."/>
            <person name="Ament-Velasquez S.L."/>
            <person name="Kruys A."/>
            <person name="Hutchinson M.I."/>
            <person name="Powell A.J."/>
            <person name="Barry K."/>
            <person name="Miller A.N."/>
            <person name="Grigoriev I.V."/>
            <person name="Debuchy R."/>
            <person name="Gladieux P."/>
            <person name="Hiltunen Thoren M."/>
            <person name="Johannesson H."/>
        </authorList>
    </citation>
    <scope>NUCLEOTIDE SEQUENCE</scope>
    <source>
        <strain evidence="9">SMH4131-1</strain>
    </source>
</reference>
<evidence type="ECO:0000256" key="7">
    <source>
        <dbReference type="SAM" id="Phobius"/>
    </source>
</evidence>
<dbReference type="PANTHER" id="PTHR33048:SF47">
    <property type="entry name" value="INTEGRAL MEMBRANE PROTEIN-RELATED"/>
    <property type="match status" value="1"/>
</dbReference>
<feature type="transmembrane region" description="Helical" evidence="7">
    <location>
        <begin position="56"/>
        <end position="78"/>
    </location>
</feature>
<feature type="transmembrane region" description="Helical" evidence="7">
    <location>
        <begin position="252"/>
        <end position="275"/>
    </location>
</feature>
<evidence type="ECO:0000313" key="10">
    <source>
        <dbReference type="Proteomes" id="UP001286456"/>
    </source>
</evidence>